<keyword evidence="4" id="KW-0808">Transferase</keyword>
<dbReference type="GO" id="GO:0009307">
    <property type="term" value="P:DNA restriction-modification system"/>
    <property type="evidence" value="ECO:0007669"/>
    <property type="project" value="UniProtKB-KW"/>
</dbReference>
<dbReference type="InterPro" id="IPR001091">
    <property type="entry name" value="RM_Methyltransferase"/>
</dbReference>
<dbReference type="CDD" id="cd02440">
    <property type="entry name" value="AdoMet_MTases"/>
    <property type="match status" value="1"/>
</dbReference>
<evidence type="ECO:0000256" key="5">
    <source>
        <dbReference type="ARBA" id="ARBA00022691"/>
    </source>
</evidence>
<evidence type="ECO:0000256" key="1">
    <source>
        <dbReference type="ARBA" id="ARBA00010203"/>
    </source>
</evidence>
<evidence type="ECO:0000256" key="3">
    <source>
        <dbReference type="ARBA" id="ARBA00022603"/>
    </source>
</evidence>
<keyword evidence="7" id="KW-0238">DNA-binding</keyword>
<gene>
    <name evidence="10" type="ORF">UFOPK1392_01538</name>
    <name evidence="11" type="ORF">UFOPK3733_02159</name>
</gene>
<sequence>MTERRPRGATSTSTFGVSRRESHDASAFYERFPAPTLLTDSTVVECPVKDKILTGDARDLSAIPENSVALVVTSPPYFAGKAYETELGEGAVPASYLDYLQMLHDVFAECWRVLEPGGRIAINVANLGRKPYRSLAGDVTTILQDDLGFLLRGEIVWIKAEGASGNCAWGSYASAANPVFRDLTERIVVASKGRFDRALTRAQREKQGLPFENTIAPEDFMAWTLDTWRIAPESAKRVGHPAPYPVELPRRAIELFTYVGDTVLDPFMGAGQTAIAALRTGRHYVGMELDPEYVALSEGRIAAERAAQNAR</sequence>
<comment type="similarity">
    <text evidence="1">Belongs to the N(4)/N(6)-methyltransferase family. N(4) subfamily.</text>
</comment>
<evidence type="ECO:0000256" key="2">
    <source>
        <dbReference type="ARBA" id="ARBA00012185"/>
    </source>
</evidence>
<dbReference type="PRINTS" id="PR00508">
    <property type="entry name" value="S21N4MTFRASE"/>
</dbReference>
<dbReference type="InterPro" id="IPR017985">
    <property type="entry name" value="MeTrfase_CN4_CS"/>
</dbReference>
<organism evidence="11">
    <name type="scientific">freshwater metagenome</name>
    <dbReference type="NCBI Taxonomy" id="449393"/>
    <lineage>
        <taxon>unclassified sequences</taxon>
        <taxon>metagenomes</taxon>
        <taxon>ecological metagenomes</taxon>
    </lineage>
</organism>
<dbReference type="EMBL" id="CAFBNC010000167">
    <property type="protein sequence ID" value="CAB4955932.1"/>
    <property type="molecule type" value="Genomic_DNA"/>
</dbReference>
<dbReference type="EC" id="2.1.1.113" evidence="2"/>
<keyword evidence="3" id="KW-0489">Methyltransferase</keyword>
<dbReference type="SUPFAM" id="SSF53335">
    <property type="entry name" value="S-adenosyl-L-methionine-dependent methyltransferases"/>
    <property type="match status" value="1"/>
</dbReference>
<dbReference type="PROSITE" id="PS00093">
    <property type="entry name" value="N4_MTASE"/>
    <property type="match status" value="1"/>
</dbReference>
<reference evidence="11" key="1">
    <citation type="submission" date="2020-05" db="EMBL/GenBank/DDBJ databases">
        <authorList>
            <person name="Chiriac C."/>
            <person name="Salcher M."/>
            <person name="Ghai R."/>
            <person name="Kavagutti S V."/>
        </authorList>
    </citation>
    <scope>NUCLEOTIDE SEQUENCE</scope>
</reference>
<dbReference type="Pfam" id="PF01555">
    <property type="entry name" value="N6_N4_Mtase"/>
    <property type="match status" value="1"/>
</dbReference>
<dbReference type="InterPro" id="IPR002941">
    <property type="entry name" value="DNA_methylase_N4/N6"/>
</dbReference>
<evidence type="ECO:0000256" key="8">
    <source>
        <dbReference type="ARBA" id="ARBA00049120"/>
    </source>
</evidence>
<dbReference type="AlphaFoldDB" id="A0A6J7KNT1"/>
<evidence type="ECO:0000256" key="7">
    <source>
        <dbReference type="ARBA" id="ARBA00023125"/>
    </source>
</evidence>
<feature type="domain" description="DNA methylase N-4/N-6" evidence="9">
    <location>
        <begin position="68"/>
        <end position="297"/>
    </location>
</feature>
<evidence type="ECO:0000313" key="11">
    <source>
        <dbReference type="EMBL" id="CAB4955932.1"/>
    </source>
</evidence>
<dbReference type="EMBL" id="CAEMXZ010000071">
    <property type="protein sequence ID" value="CAB4323778.1"/>
    <property type="molecule type" value="Genomic_DNA"/>
</dbReference>
<keyword evidence="6" id="KW-0680">Restriction system</keyword>
<proteinExistence type="inferred from homology"/>
<dbReference type="Gene3D" id="3.40.50.150">
    <property type="entry name" value="Vaccinia Virus protein VP39"/>
    <property type="match status" value="1"/>
</dbReference>
<dbReference type="InterPro" id="IPR029063">
    <property type="entry name" value="SAM-dependent_MTases_sf"/>
</dbReference>
<comment type="catalytic activity">
    <reaction evidence="8">
        <text>a 2'-deoxycytidine in DNA + S-adenosyl-L-methionine = an N(4)-methyl-2'-deoxycytidine in DNA + S-adenosyl-L-homocysteine + H(+)</text>
        <dbReference type="Rhea" id="RHEA:16857"/>
        <dbReference type="Rhea" id="RHEA-COMP:11369"/>
        <dbReference type="Rhea" id="RHEA-COMP:13674"/>
        <dbReference type="ChEBI" id="CHEBI:15378"/>
        <dbReference type="ChEBI" id="CHEBI:57856"/>
        <dbReference type="ChEBI" id="CHEBI:59789"/>
        <dbReference type="ChEBI" id="CHEBI:85452"/>
        <dbReference type="ChEBI" id="CHEBI:137933"/>
        <dbReference type="EC" id="2.1.1.113"/>
    </reaction>
</comment>
<dbReference type="GO" id="GO:0003677">
    <property type="term" value="F:DNA binding"/>
    <property type="evidence" value="ECO:0007669"/>
    <property type="project" value="UniProtKB-KW"/>
</dbReference>
<protein>
    <recommendedName>
        <fullName evidence="2">site-specific DNA-methyltransferase (cytosine-N(4)-specific)</fullName>
        <ecNumber evidence="2">2.1.1.113</ecNumber>
    </recommendedName>
</protein>
<evidence type="ECO:0000313" key="10">
    <source>
        <dbReference type="EMBL" id="CAB4323778.1"/>
    </source>
</evidence>
<keyword evidence="5" id="KW-0949">S-adenosyl-L-methionine</keyword>
<evidence type="ECO:0000256" key="6">
    <source>
        <dbReference type="ARBA" id="ARBA00022747"/>
    </source>
</evidence>
<dbReference type="GO" id="GO:0032259">
    <property type="term" value="P:methylation"/>
    <property type="evidence" value="ECO:0007669"/>
    <property type="project" value="UniProtKB-KW"/>
</dbReference>
<dbReference type="GO" id="GO:0008170">
    <property type="term" value="F:N-methyltransferase activity"/>
    <property type="evidence" value="ECO:0007669"/>
    <property type="project" value="InterPro"/>
</dbReference>
<evidence type="ECO:0000259" key="9">
    <source>
        <dbReference type="Pfam" id="PF01555"/>
    </source>
</evidence>
<accession>A0A6J7KNT1</accession>
<dbReference type="GO" id="GO:0015667">
    <property type="term" value="F:site-specific DNA-methyltransferase (cytosine-N4-specific) activity"/>
    <property type="evidence" value="ECO:0007669"/>
    <property type="project" value="UniProtKB-EC"/>
</dbReference>
<evidence type="ECO:0000256" key="4">
    <source>
        <dbReference type="ARBA" id="ARBA00022679"/>
    </source>
</evidence>
<name>A0A6J7KNT1_9ZZZZ</name>